<keyword evidence="12" id="KW-0496">Mitochondrion</keyword>
<dbReference type="InterPro" id="IPR036188">
    <property type="entry name" value="FAD/NAD-bd_sf"/>
</dbReference>
<evidence type="ECO:0000313" key="23">
    <source>
        <dbReference type="EMBL" id="RHZ22520.1"/>
    </source>
</evidence>
<dbReference type="NCBIfam" id="TIGR01816">
    <property type="entry name" value="sdhA_forward"/>
    <property type="match status" value="1"/>
</dbReference>
<evidence type="ECO:0000256" key="9">
    <source>
        <dbReference type="ARBA" id="ARBA00022946"/>
    </source>
</evidence>
<evidence type="ECO:0000256" key="15">
    <source>
        <dbReference type="ARBA" id="ARBA00059077"/>
    </source>
</evidence>
<feature type="binding site" evidence="17">
    <location>
        <position position="268"/>
    </location>
    <ligand>
        <name>substrate</name>
    </ligand>
</feature>
<keyword evidence="6 18" id="KW-0285">Flavoprotein</keyword>
<dbReference type="InterPro" id="IPR037099">
    <property type="entry name" value="Fum_R/Succ_DH_flav-like_C_sf"/>
</dbReference>
<comment type="caution">
    <text evidence="23">The sequence shown here is derived from an EMBL/GenBank/DDBJ whole genome shotgun (WGS) entry which is preliminary data.</text>
</comment>
<evidence type="ECO:0000256" key="13">
    <source>
        <dbReference type="ARBA" id="ARBA00023136"/>
    </source>
</evidence>
<dbReference type="SUPFAM" id="SSF56425">
    <property type="entry name" value="Succinate dehydrogenase/fumarate reductase flavoprotein, catalytic domain"/>
    <property type="match status" value="1"/>
</dbReference>
<feature type="binding site" evidence="17">
    <location>
        <position position="432"/>
    </location>
    <ligand>
        <name>substrate</name>
    </ligand>
</feature>
<dbReference type="NCBIfam" id="TIGR01812">
    <property type="entry name" value="sdhA_frdA_Gneg"/>
    <property type="match status" value="1"/>
</dbReference>
<keyword evidence="10 20" id="KW-0249">Electron transport</keyword>
<organism evidence="23 24">
    <name type="scientific">Aphanomyces astaci</name>
    <name type="common">Crayfish plague agent</name>
    <dbReference type="NCBI Taxonomy" id="112090"/>
    <lineage>
        <taxon>Eukaryota</taxon>
        <taxon>Sar</taxon>
        <taxon>Stramenopiles</taxon>
        <taxon>Oomycota</taxon>
        <taxon>Saprolegniomycetes</taxon>
        <taxon>Saprolegniales</taxon>
        <taxon>Verrucalvaceae</taxon>
        <taxon>Aphanomyces</taxon>
    </lineage>
</organism>
<dbReference type="Pfam" id="PF00890">
    <property type="entry name" value="FAD_binding_2"/>
    <property type="match status" value="1"/>
</dbReference>
<evidence type="ECO:0000256" key="14">
    <source>
        <dbReference type="ARBA" id="ARBA00049220"/>
    </source>
</evidence>
<evidence type="ECO:0000256" key="20">
    <source>
        <dbReference type="RuleBase" id="RU362051"/>
    </source>
</evidence>
<dbReference type="FunFam" id="1.20.58.100:FF:000001">
    <property type="entry name" value="Succinate dehydrogenase flavoprotein subunit (SdhA)"/>
    <property type="match status" value="1"/>
</dbReference>
<feature type="binding site" evidence="18">
    <location>
        <begin position="437"/>
        <end position="438"/>
    </location>
    <ligand>
        <name>FAD</name>
        <dbReference type="ChEBI" id="CHEBI:57692"/>
    </ligand>
</feature>
<dbReference type="Gene3D" id="1.20.58.100">
    <property type="entry name" value="Fumarate reductase/succinate dehydrogenase flavoprotein-like, C-terminal domain"/>
    <property type="match status" value="1"/>
</dbReference>
<evidence type="ECO:0000259" key="22">
    <source>
        <dbReference type="Pfam" id="PF02910"/>
    </source>
</evidence>
<dbReference type="PANTHER" id="PTHR11632">
    <property type="entry name" value="SUCCINATE DEHYDROGENASE 2 FLAVOPROTEIN SUBUNIT"/>
    <property type="match status" value="1"/>
</dbReference>
<dbReference type="EMBL" id="QUTH01002988">
    <property type="protein sequence ID" value="RHZ22520.1"/>
    <property type="molecule type" value="Genomic_DNA"/>
</dbReference>
<feature type="domain" description="Fumarate reductase/succinate dehydrogenase flavoprotein-like C-terminal" evidence="22">
    <location>
        <begin position="493"/>
        <end position="625"/>
    </location>
</feature>
<dbReference type="FunFam" id="3.90.700.10:FF:000001">
    <property type="entry name" value="Mitochondrial succinate dehydrogenase flavoprotein subunit"/>
    <property type="match status" value="1"/>
</dbReference>
<keyword evidence="13 20" id="KW-0472">Membrane</keyword>
<dbReference type="GO" id="GO:0050660">
    <property type="term" value="F:flavin adenine dinucleotide binding"/>
    <property type="evidence" value="ECO:0007669"/>
    <property type="project" value="InterPro"/>
</dbReference>
<feature type="binding site" evidence="18">
    <location>
        <begin position="62"/>
        <end position="77"/>
    </location>
    <ligand>
        <name>FAD</name>
        <dbReference type="ChEBI" id="CHEBI:57692"/>
    </ligand>
</feature>
<dbReference type="Gene3D" id="3.90.700.10">
    <property type="entry name" value="Succinate dehydrogenase/fumarate reductase flavoprotein, catalytic domain"/>
    <property type="match status" value="1"/>
</dbReference>
<evidence type="ECO:0000256" key="16">
    <source>
        <dbReference type="PIRSR" id="PIRSR611281-1"/>
    </source>
</evidence>
<dbReference type="InterPro" id="IPR003952">
    <property type="entry name" value="FRD_SDH_FAD_BS"/>
</dbReference>
<dbReference type="FunFam" id="3.50.50.60:FF:000482">
    <property type="entry name" value="Succinate dehydrogenase complex, subunit A, flavoprotein (Fp)"/>
    <property type="match status" value="1"/>
</dbReference>
<dbReference type="SUPFAM" id="SSF51905">
    <property type="entry name" value="FAD/NAD(P)-binding domain"/>
    <property type="match status" value="1"/>
</dbReference>
<dbReference type="Pfam" id="PF02910">
    <property type="entry name" value="Succ_DH_flav_C"/>
    <property type="match status" value="1"/>
</dbReference>
<dbReference type="InterPro" id="IPR030664">
    <property type="entry name" value="SdhA/FrdA/AprA"/>
</dbReference>
<feature type="modified residue" description="Tele-8alpha-FAD histidine" evidence="19">
    <location>
        <position position="70"/>
    </location>
</feature>
<feature type="binding site" evidence="17">
    <location>
        <position position="379"/>
    </location>
    <ligand>
        <name>substrate</name>
    </ligand>
</feature>
<evidence type="ECO:0000313" key="24">
    <source>
        <dbReference type="Proteomes" id="UP000285430"/>
    </source>
</evidence>
<dbReference type="InterPro" id="IPR014006">
    <property type="entry name" value="Succ_Dhase_FrdA_Gneg"/>
</dbReference>
<evidence type="ECO:0000256" key="10">
    <source>
        <dbReference type="ARBA" id="ARBA00022982"/>
    </source>
</evidence>
<evidence type="ECO:0000256" key="5">
    <source>
        <dbReference type="ARBA" id="ARBA00022532"/>
    </source>
</evidence>
<accession>A0A418F1V2</accession>
<evidence type="ECO:0000256" key="8">
    <source>
        <dbReference type="ARBA" id="ARBA00022827"/>
    </source>
</evidence>
<evidence type="ECO:0000256" key="19">
    <source>
        <dbReference type="PIRSR" id="PIRSR611281-4"/>
    </source>
</evidence>
<keyword evidence="9 20" id="KW-0809">Transit peptide</keyword>
<evidence type="ECO:0000256" key="11">
    <source>
        <dbReference type="ARBA" id="ARBA00023002"/>
    </source>
</evidence>
<feature type="binding site" evidence="17">
    <location>
        <position position="280"/>
    </location>
    <ligand>
        <name>substrate</name>
    </ligand>
</feature>
<dbReference type="GO" id="GO:0009055">
    <property type="term" value="F:electron transfer activity"/>
    <property type="evidence" value="ECO:0007669"/>
    <property type="project" value="TreeGrafter"/>
</dbReference>
<evidence type="ECO:0000256" key="18">
    <source>
        <dbReference type="PIRSR" id="PIRSR611281-3"/>
    </source>
</evidence>
<sequence>MLQAASRVSRAVSSTGARAFSGKGAYTIVDHEFDAVVVGAGGAGLRAAMGCAEAGFKTACITKLFPTRSHTVAAQGGINAALANMTEDDWRWHMYDTVKGSDWLGDQDAIHYMCKEAPRAVLELEAYGLPFSRTDEGKIYQRAFGGQSLDYGKGGQAYRCACAADRTGHAMLHTLYGRSLAFDTEYFIEYFALDLIMNDEGECCGVIALNMEDGTIHRFHTNNTVLATGGYGRAYFSCTSAHTCTGDGTGMALRAGIPLQDPEFVQFHPTGIYGAGCLITEGSRGEGGILRNSEGERFMERYAPSAKDLASRDVVSRAMTMEIREGRGVGKEKDHIYLHLDHLPPELLAERLPGISETAAIFAGVDVTKEPIPVLPTVHYNMGGIPTNYFGEVVVPDTTGLPDVNKTYPDKVVKGLFAAGEAASASVHGANRLGANSLLDIVVFGRAAALRIADISKPGEAKRPLPRNAGDQSLHMVDTIRYANGAIPTAELRLEMQKTMQSDAAVYRTQETLAEGVVKIDAITPKFKDIQVTDRSLIWNTDLIETIELKNLLACASATMHGAEARKESRGAHAREDFSARDDVNWMKHTLAYHDDETTKTHIAYRPVHYHTLDEDECKTVAPVARVEAALPPSLPASIAPLPVPGDGTTPFEDSLNLHAAGVEADGGIMHDAVNDDDRNEDIEVIPPSEAYLAQCYALGILSRVKFNDLDSFDLLKDKVRQLALRSGFRVRVQRPSSGHRRVWICKSKPQCPFAIIGNKNRRGVSLVTKLAHNHTLHSTADGVPALSLCEATTQEMATFVRNSDLYATSPAVAKITAQQISDVVHAKTGYHINAMRASRIKHLLLADPEQYTVAGMSVQCPKATAASTTTGITGWKSLAEAVWDGFMLVVNDPVTVQSVGIVAVKKMVSTFKKPFHKETLRSIVLMSCPNPEAPPSTTTNRPSPIKFLDAFHRHEQFGFFE</sequence>
<evidence type="ECO:0000256" key="2">
    <source>
        <dbReference type="ARBA" id="ARBA00004788"/>
    </source>
</evidence>
<comment type="function">
    <text evidence="15 20">Flavoprotein (FP) subunit of succinate dehydrogenase (SDH) that is involved in complex II of the mitochondrial electron transport chain and is responsible for transferring electrons from succinate to ubiquinone (coenzyme Q).</text>
</comment>
<dbReference type="GO" id="GO:0006099">
    <property type="term" value="P:tricarboxylic acid cycle"/>
    <property type="evidence" value="ECO:0007669"/>
    <property type="project" value="UniProtKB-UniPathway"/>
</dbReference>
<keyword evidence="5 20" id="KW-0816">Tricarboxylic acid cycle</keyword>
<evidence type="ECO:0000256" key="12">
    <source>
        <dbReference type="ARBA" id="ARBA00023128"/>
    </source>
</evidence>
<name>A0A418F1V2_APHAT</name>
<feature type="binding site" evidence="18">
    <location>
        <position position="421"/>
    </location>
    <ligand>
        <name>FAD</name>
        <dbReference type="ChEBI" id="CHEBI:57692"/>
    </ligand>
</feature>
<keyword evidence="7" id="KW-0999">Mitochondrion inner membrane</keyword>
<keyword evidence="4 20" id="KW-0813">Transport</keyword>
<evidence type="ECO:0000259" key="21">
    <source>
        <dbReference type="Pfam" id="PF00890"/>
    </source>
</evidence>
<comment type="cofactor">
    <cofactor evidence="18">
        <name>FAD</name>
        <dbReference type="ChEBI" id="CHEBI:57692"/>
    </cofactor>
    <text evidence="18">Flavinylated by SdhE, about 5% flavinylation occurs in the absence of SdhE.</text>
</comment>
<dbReference type="InterPro" id="IPR027477">
    <property type="entry name" value="Succ_DH/fumarate_Rdtase_cat_sf"/>
</dbReference>
<reference evidence="23 24" key="1">
    <citation type="submission" date="2018-08" db="EMBL/GenBank/DDBJ databases">
        <title>Aphanomyces genome sequencing and annotation.</title>
        <authorList>
            <person name="Minardi D."/>
            <person name="Oidtmann B."/>
            <person name="Van Der Giezen M."/>
            <person name="Studholme D.J."/>
        </authorList>
    </citation>
    <scope>NUCLEOTIDE SEQUENCE [LARGE SCALE GENOMIC DNA]</scope>
    <source>
        <strain evidence="23 24">Da</strain>
    </source>
</reference>
<dbReference type="UniPathway" id="UPA00223">
    <property type="reaction ID" value="UER01006"/>
</dbReference>
<proteinExistence type="inferred from homology"/>
<dbReference type="InterPro" id="IPR011281">
    <property type="entry name" value="Succ_DH_flav_su_fwd"/>
</dbReference>
<dbReference type="GO" id="GO:0006121">
    <property type="term" value="P:mitochondrial electron transport, succinate to ubiquinone"/>
    <property type="evidence" value="ECO:0007669"/>
    <property type="project" value="TreeGrafter"/>
</dbReference>
<protein>
    <recommendedName>
        <fullName evidence="20">Succinate dehydrogenase [ubiquinone] flavoprotein subunit, mitochondrial</fullName>
        <ecNumber evidence="20">1.3.5.1</ecNumber>
    </recommendedName>
</protein>
<dbReference type="VEuPathDB" id="FungiDB:H257_01355"/>
<feature type="binding site" evidence="18">
    <location>
        <begin position="39"/>
        <end position="44"/>
    </location>
    <ligand>
        <name>FAD</name>
        <dbReference type="ChEBI" id="CHEBI:57692"/>
    </ligand>
</feature>
<dbReference type="EC" id="1.3.5.1" evidence="20"/>
<dbReference type="GO" id="GO:0008177">
    <property type="term" value="F:succinate dehydrogenase (quinone) activity"/>
    <property type="evidence" value="ECO:0007669"/>
    <property type="project" value="UniProtKB-EC"/>
</dbReference>
<dbReference type="VEuPathDB" id="FungiDB:H257_01357"/>
<feature type="binding site" evidence="18">
    <location>
        <position position="247"/>
    </location>
    <ligand>
        <name>FAD</name>
        <dbReference type="ChEBI" id="CHEBI:57692"/>
    </ligand>
</feature>
<dbReference type="GO" id="GO:0005743">
    <property type="term" value="C:mitochondrial inner membrane"/>
    <property type="evidence" value="ECO:0007669"/>
    <property type="project" value="UniProtKB-SubCell"/>
</dbReference>
<evidence type="ECO:0000256" key="7">
    <source>
        <dbReference type="ARBA" id="ARBA00022792"/>
    </source>
</evidence>
<comment type="similarity">
    <text evidence="3 20">Belongs to the FAD-dependent oxidoreductase 2 family. FRD/SDH subfamily.</text>
</comment>
<dbReference type="Gene3D" id="4.10.80.40">
    <property type="entry name" value="succinate dehydrogenase protein domain"/>
    <property type="match status" value="1"/>
</dbReference>
<comment type="pathway">
    <text evidence="2 20">Carbohydrate metabolism; tricarboxylic acid cycle; fumarate from succinate (eukaryal route): step 1/1.</text>
</comment>
<dbReference type="InterPro" id="IPR015939">
    <property type="entry name" value="Fum_Rdtase/Succ_DH_flav-like_C"/>
</dbReference>
<keyword evidence="11 20" id="KW-0560">Oxidoreductase</keyword>
<evidence type="ECO:0000256" key="6">
    <source>
        <dbReference type="ARBA" id="ARBA00022630"/>
    </source>
</evidence>
<dbReference type="Gene3D" id="3.50.50.60">
    <property type="entry name" value="FAD/NAD(P)-binding domain"/>
    <property type="match status" value="1"/>
</dbReference>
<comment type="catalytic activity">
    <reaction evidence="14 20">
        <text>a quinone + succinate = fumarate + a quinol</text>
        <dbReference type="Rhea" id="RHEA:40523"/>
        <dbReference type="ChEBI" id="CHEBI:24646"/>
        <dbReference type="ChEBI" id="CHEBI:29806"/>
        <dbReference type="ChEBI" id="CHEBI:30031"/>
        <dbReference type="ChEBI" id="CHEBI:132124"/>
        <dbReference type="EC" id="1.3.5.1"/>
    </reaction>
</comment>
<dbReference type="InterPro" id="IPR003953">
    <property type="entry name" value="FAD-dep_OxRdtase_2_FAD-bd"/>
</dbReference>
<dbReference type="FunFam" id="4.10.80.40:FF:000002">
    <property type="entry name" value="Succinate dehydrogenase [ubiquinone] flavoprotein subunit, mitochondrial"/>
    <property type="match status" value="1"/>
</dbReference>
<evidence type="ECO:0000256" key="1">
    <source>
        <dbReference type="ARBA" id="ARBA00004443"/>
    </source>
</evidence>
<evidence type="ECO:0000256" key="17">
    <source>
        <dbReference type="PIRSR" id="PIRSR611281-2"/>
    </source>
</evidence>
<dbReference type="AlphaFoldDB" id="A0A418F1V2"/>
<gene>
    <name evidence="23" type="ORF">DYB37_000427</name>
</gene>
<dbReference type="PROSITE" id="PS00504">
    <property type="entry name" value="FRD_SDH_FAD_BINDING"/>
    <property type="match status" value="1"/>
</dbReference>
<dbReference type="PANTHER" id="PTHR11632:SF51">
    <property type="entry name" value="SUCCINATE DEHYDROGENASE [UBIQUINONE] FLAVOPROTEIN SUBUNIT, MITOCHONDRIAL"/>
    <property type="match status" value="1"/>
</dbReference>
<dbReference type="Proteomes" id="UP000285430">
    <property type="component" value="Unassembled WGS sequence"/>
</dbReference>
<dbReference type="SUPFAM" id="SSF46977">
    <property type="entry name" value="Succinate dehydrogenase/fumarate reductase flavoprotein C-terminal domain"/>
    <property type="match status" value="1"/>
</dbReference>
<keyword evidence="8 18" id="KW-0274">FAD</keyword>
<evidence type="ECO:0000256" key="3">
    <source>
        <dbReference type="ARBA" id="ARBA00008040"/>
    </source>
</evidence>
<feature type="active site" description="Proton acceptor" evidence="16">
    <location>
        <position position="312"/>
    </location>
</feature>
<feature type="domain" description="FAD-dependent oxidoreductase 2 FAD-binding" evidence="21">
    <location>
        <begin position="34"/>
        <end position="438"/>
    </location>
</feature>
<evidence type="ECO:0000256" key="4">
    <source>
        <dbReference type="ARBA" id="ARBA00022448"/>
    </source>
</evidence>
<comment type="subcellular location">
    <subcellularLocation>
        <location evidence="1 20">Mitochondrion inner membrane</location>
        <topology evidence="1 20">Peripheral membrane protein</topology>
        <orientation evidence="1 20">Matrix side</orientation>
    </subcellularLocation>
</comment>